<sequence>MNSSTTTVILVILLISCLSEAKPHHKHAKCTEKVYGMLKAYCDFRGHSEILHNTSIQCCQSNCDFTEMMAMCVMASVEDLRQ</sequence>
<evidence type="ECO:0000313" key="4">
    <source>
        <dbReference type="Proteomes" id="UP000005237"/>
    </source>
</evidence>
<name>A0A8R1EBS8_CAEJA</name>
<evidence type="ECO:0000256" key="2">
    <source>
        <dbReference type="SAM" id="SignalP"/>
    </source>
</evidence>
<keyword evidence="4" id="KW-1185">Reference proteome</keyword>
<protein>
    <recommendedName>
        <fullName evidence="5">INSulin related</fullName>
    </recommendedName>
</protein>
<feature type="signal peptide" evidence="2">
    <location>
        <begin position="1"/>
        <end position="21"/>
    </location>
</feature>
<keyword evidence="1 2" id="KW-0732">Signal</keyword>
<feature type="chain" id="PRO_5035816736" description="INSulin related" evidence="2">
    <location>
        <begin position="22"/>
        <end position="82"/>
    </location>
</feature>
<dbReference type="AlphaFoldDB" id="A0A8R1EBS8"/>
<evidence type="ECO:0000313" key="3">
    <source>
        <dbReference type="EnsemblMetazoa" id="CJA32525.1"/>
    </source>
</evidence>
<reference evidence="4" key="1">
    <citation type="submission" date="2010-08" db="EMBL/GenBank/DDBJ databases">
        <authorList>
            <consortium name="Caenorhabditis japonica Sequencing Consortium"/>
            <person name="Wilson R.K."/>
        </authorList>
    </citation>
    <scope>NUCLEOTIDE SEQUENCE [LARGE SCALE GENOMIC DNA]</scope>
    <source>
        <strain evidence="4">DF5081</strain>
    </source>
</reference>
<accession>A0A8R1EBS8</accession>
<dbReference type="Proteomes" id="UP000005237">
    <property type="component" value="Unassembled WGS sequence"/>
</dbReference>
<organism evidence="3 4">
    <name type="scientific">Caenorhabditis japonica</name>
    <dbReference type="NCBI Taxonomy" id="281687"/>
    <lineage>
        <taxon>Eukaryota</taxon>
        <taxon>Metazoa</taxon>
        <taxon>Ecdysozoa</taxon>
        <taxon>Nematoda</taxon>
        <taxon>Chromadorea</taxon>
        <taxon>Rhabditida</taxon>
        <taxon>Rhabditina</taxon>
        <taxon>Rhabditomorpha</taxon>
        <taxon>Rhabditoidea</taxon>
        <taxon>Rhabditidae</taxon>
        <taxon>Peloderinae</taxon>
        <taxon>Caenorhabditis</taxon>
    </lineage>
</organism>
<dbReference type="SUPFAM" id="SSF56994">
    <property type="entry name" value="Insulin-like"/>
    <property type="match status" value="1"/>
</dbReference>
<dbReference type="InterPro" id="IPR036438">
    <property type="entry name" value="Insulin-like_sf"/>
</dbReference>
<evidence type="ECO:0000256" key="1">
    <source>
        <dbReference type="ARBA" id="ARBA00022729"/>
    </source>
</evidence>
<reference evidence="3" key="2">
    <citation type="submission" date="2022-06" db="UniProtKB">
        <authorList>
            <consortium name="EnsemblMetazoa"/>
        </authorList>
    </citation>
    <scope>IDENTIFICATION</scope>
    <source>
        <strain evidence="3">DF5081</strain>
    </source>
</reference>
<evidence type="ECO:0008006" key="5">
    <source>
        <dbReference type="Google" id="ProtNLM"/>
    </source>
</evidence>
<dbReference type="EnsemblMetazoa" id="CJA32525.1">
    <property type="protein sequence ID" value="CJA32525.1"/>
    <property type="gene ID" value="WBGene00208372"/>
</dbReference>
<proteinExistence type="predicted"/>